<evidence type="ECO:0000256" key="1">
    <source>
        <dbReference type="SAM" id="MobiDB-lite"/>
    </source>
</evidence>
<feature type="compositionally biased region" description="Basic and acidic residues" evidence="1">
    <location>
        <begin position="1"/>
        <end position="17"/>
    </location>
</feature>
<sequence>MTHPSHPSERTHPDRTHAPTKPASPGRRSPLHSETSWESARRVVDATTCLIGDGYIEAHLPIGLSPQPVPIRVSYVSEEDLDIDESLRVSYVAASIATLVIDVVRGRLSPDGLHRFIEGSYVTKLVSLSSLIAECQPYISSKKTSWLCRRMGKLRGVEAPPVSRRVRSIVKSRDIMDINVSMMVDVRRCWSSMKWERQGSRWMCTLCDIG</sequence>
<evidence type="ECO:0000313" key="2">
    <source>
        <dbReference type="EMBL" id="OZG53268.1"/>
    </source>
</evidence>
<evidence type="ECO:0000313" key="3">
    <source>
        <dbReference type="Proteomes" id="UP000216725"/>
    </source>
</evidence>
<organism evidence="2 3">
    <name type="scientific">Pseudoscardovia radai</name>
    <dbReference type="NCBI Taxonomy" id="987066"/>
    <lineage>
        <taxon>Bacteria</taxon>
        <taxon>Bacillati</taxon>
        <taxon>Actinomycetota</taxon>
        <taxon>Actinomycetes</taxon>
        <taxon>Bifidobacteriales</taxon>
        <taxon>Bifidobacteriaceae</taxon>
        <taxon>Pseudoscardovia</taxon>
    </lineage>
</organism>
<proteinExistence type="predicted"/>
<dbReference type="Proteomes" id="UP000216725">
    <property type="component" value="Unassembled WGS sequence"/>
</dbReference>
<name>A0A261F2D9_9BIFI</name>
<dbReference type="EMBL" id="MWWR01000002">
    <property type="protein sequence ID" value="OZG53268.1"/>
    <property type="molecule type" value="Genomic_DNA"/>
</dbReference>
<comment type="caution">
    <text evidence="2">The sequence shown here is derived from an EMBL/GenBank/DDBJ whole genome shotgun (WGS) entry which is preliminary data.</text>
</comment>
<keyword evidence="3" id="KW-1185">Reference proteome</keyword>
<gene>
    <name evidence="2" type="ORF">PSRA_0075</name>
</gene>
<dbReference type="AlphaFoldDB" id="A0A261F2D9"/>
<protein>
    <submittedName>
        <fullName evidence="2">Uncharacterized protein</fullName>
    </submittedName>
</protein>
<feature type="region of interest" description="Disordered" evidence="1">
    <location>
        <begin position="1"/>
        <end position="39"/>
    </location>
</feature>
<reference evidence="2 3" key="1">
    <citation type="journal article" date="2017" name="BMC Genomics">
        <title>Comparative genomic and phylogenomic analyses of the Bifidobacteriaceae family.</title>
        <authorList>
            <person name="Lugli G.A."/>
            <person name="Milani C."/>
            <person name="Turroni F."/>
            <person name="Duranti S."/>
            <person name="Mancabelli L."/>
            <person name="Mangifesta M."/>
            <person name="Ferrario C."/>
            <person name="Modesto M."/>
            <person name="Mattarelli P."/>
            <person name="Jiri K."/>
            <person name="van Sinderen D."/>
            <person name="Ventura M."/>
        </authorList>
    </citation>
    <scope>NUCLEOTIDE SEQUENCE [LARGE SCALE GENOMIC DNA]</scope>
    <source>
        <strain evidence="2 3">DSM 24742</strain>
    </source>
</reference>
<accession>A0A261F2D9</accession>